<evidence type="ECO:0000313" key="9">
    <source>
        <dbReference type="Proteomes" id="UP000758603"/>
    </source>
</evidence>
<evidence type="ECO:0000259" key="7">
    <source>
        <dbReference type="PROSITE" id="PS50850"/>
    </source>
</evidence>
<comment type="caution">
    <text evidence="8">The sequence shown here is derived from an EMBL/GenBank/DDBJ whole genome shotgun (WGS) entry which is preliminary data.</text>
</comment>
<feature type="transmembrane region" description="Helical" evidence="6">
    <location>
        <begin position="485"/>
        <end position="505"/>
    </location>
</feature>
<feature type="transmembrane region" description="Helical" evidence="6">
    <location>
        <begin position="78"/>
        <end position="98"/>
    </location>
</feature>
<dbReference type="PANTHER" id="PTHR23502">
    <property type="entry name" value="MAJOR FACILITATOR SUPERFAMILY"/>
    <property type="match status" value="1"/>
</dbReference>
<feature type="transmembrane region" description="Helical" evidence="6">
    <location>
        <begin position="235"/>
        <end position="254"/>
    </location>
</feature>
<dbReference type="CDD" id="cd17323">
    <property type="entry name" value="MFS_Tpo1_MDR_like"/>
    <property type="match status" value="1"/>
</dbReference>
<dbReference type="Gene3D" id="1.20.1250.20">
    <property type="entry name" value="MFS general substrate transporter like domains"/>
    <property type="match status" value="1"/>
</dbReference>
<dbReference type="GeneID" id="70126923"/>
<feature type="domain" description="Major facilitator superfamily (MFS) profile" evidence="7">
    <location>
        <begin position="79"/>
        <end position="508"/>
    </location>
</feature>
<dbReference type="Proteomes" id="UP000758603">
    <property type="component" value="Unassembled WGS sequence"/>
</dbReference>
<keyword evidence="4 6" id="KW-0472">Membrane</keyword>
<dbReference type="PROSITE" id="PS50850">
    <property type="entry name" value="MFS"/>
    <property type="match status" value="1"/>
</dbReference>
<evidence type="ECO:0000256" key="6">
    <source>
        <dbReference type="SAM" id="Phobius"/>
    </source>
</evidence>
<evidence type="ECO:0000256" key="1">
    <source>
        <dbReference type="ARBA" id="ARBA00004141"/>
    </source>
</evidence>
<dbReference type="GO" id="GO:0005886">
    <property type="term" value="C:plasma membrane"/>
    <property type="evidence" value="ECO:0007669"/>
    <property type="project" value="TreeGrafter"/>
</dbReference>
<dbReference type="SUPFAM" id="SSF103473">
    <property type="entry name" value="MFS general substrate transporter"/>
    <property type="match status" value="1"/>
</dbReference>
<dbReference type="InterPro" id="IPR020846">
    <property type="entry name" value="MFS_dom"/>
</dbReference>
<dbReference type="InterPro" id="IPR036259">
    <property type="entry name" value="MFS_trans_sf"/>
</dbReference>
<dbReference type="OrthoDB" id="3357846at2759"/>
<evidence type="ECO:0000313" key="8">
    <source>
        <dbReference type="EMBL" id="KAH6653077.1"/>
    </source>
</evidence>
<dbReference type="GO" id="GO:1990961">
    <property type="term" value="P:xenobiotic detoxification by transmembrane export across the plasma membrane"/>
    <property type="evidence" value="ECO:0007669"/>
    <property type="project" value="TreeGrafter"/>
</dbReference>
<name>A0A9P8UJ37_9PEZI</name>
<feature type="transmembrane region" description="Helical" evidence="6">
    <location>
        <begin position="206"/>
        <end position="229"/>
    </location>
</feature>
<accession>A0A9P8UJ37</accession>
<feature type="transmembrane region" description="Helical" evidence="6">
    <location>
        <begin position="148"/>
        <end position="174"/>
    </location>
</feature>
<evidence type="ECO:0000256" key="2">
    <source>
        <dbReference type="ARBA" id="ARBA00022692"/>
    </source>
</evidence>
<evidence type="ECO:0000256" key="5">
    <source>
        <dbReference type="SAM" id="MobiDB-lite"/>
    </source>
</evidence>
<sequence length="518" mass="56778">MFGSAAAAAGDQRTSETGVGLSSELEAHSERARAVDNDQSIYRDRNLSGSGSETVIVDWYGPTDPDDPKNWPGWKKSIVYFVINYTSLVVYMATSLYAPAQTEVQRVFQTSTFVSSLGFAIYILGYGIGPMVWSPLSEMPAVGRNIPYVGSLLVFVIISVPAALADSVAALIVLRFLQGFFGSPVLSTGAASLSDISREHQRPYALYSWAIFSLAGPSVAMVLAGYTVPLLGWRWSLWEIVLTTSPALVLLLFLPETSETKILYHRASKIRALTGKSHYQSAAEIKAQHSSTTQRFYQSLVIPWKINVLDPSIMFTSVYSGLIYAIFYSFFEFFPLVYGDIYGMDQGQIGLVFCANAIAVILVGFPYFAYVHFVVNACHRKGIRMSPERRLLPAVFASAFLPAGIFLFAWTSRSTIHWIVPTIGAAMTTGGFAILLQSIFVYIALAYPQYAASLFGGNSFVKAVVAFAGVLWSHPLYEKLGLAEGISLLGALCVVCTSGIFILYWRGEKLRSRSKFAT</sequence>
<dbReference type="InterPro" id="IPR011701">
    <property type="entry name" value="MFS"/>
</dbReference>
<evidence type="ECO:0000256" key="3">
    <source>
        <dbReference type="ARBA" id="ARBA00022989"/>
    </source>
</evidence>
<comment type="subcellular location">
    <subcellularLocation>
        <location evidence="1">Membrane</location>
        <topology evidence="1">Multi-pass membrane protein</topology>
    </subcellularLocation>
</comment>
<dbReference type="Pfam" id="PF07690">
    <property type="entry name" value="MFS_1"/>
    <property type="match status" value="1"/>
</dbReference>
<dbReference type="EMBL" id="JAGPXC010000005">
    <property type="protein sequence ID" value="KAH6653077.1"/>
    <property type="molecule type" value="Genomic_DNA"/>
</dbReference>
<feature type="transmembrane region" description="Helical" evidence="6">
    <location>
        <begin position="349"/>
        <end position="370"/>
    </location>
</feature>
<dbReference type="PANTHER" id="PTHR23502:SF23">
    <property type="entry name" value="FLUCONAZOLE RESISTANCE PROTEIN 1"/>
    <property type="match status" value="1"/>
</dbReference>
<feature type="transmembrane region" description="Helical" evidence="6">
    <location>
        <begin position="313"/>
        <end position="337"/>
    </location>
</feature>
<organism evidence="8 9">
    <name type="scientific">Truncatella angustata</name>
    <dbReference type="NCBI Taxonomy" id="152316"/>
    <lineage>
        <taxon>Eukaryota</taxon>
        <taxon>Fungi</taxon>
        <taxon>Dikarya</taxon>
        <taxon>Ascomycota</taxon>
        <taxon>Pezizomycotina</taxon>
        <taxon>Sordariomycetes</taxon>
        <taxon>Xylariomycetidae</taxon>
        <taxon>Amphisphaeriales</taxon>
        <taxon>Sporocadaceae</taxon>
        <taxon>Truncatella</taxon>
    </lineage>
</organism>
<keyword evidence="9" id="KW-1185">Reference proteome</keyword>
<dbReference type="GO" id="GO:0015244">
    <property type="term" value="F:fluconazole transmembrane transporter activity"/>
    <property type="evidence" value="ECO:0007669"/>
    <property type="project" value="TreeGrafter"/>
</dbReference>
<feature type="transmembrane region" description="Helical" evidence="6">
    <location>
        <begin position="391"/>
        <end position="410"/>
    </location>
</feature>
<keyword evidence="3 6" id="KW-1133">Transmembrane helix</keyword>
<dbReference type="AlphaFoldDB" id="A0A9P8UJ37"/>
<feature type="region of interest" description="Disordered" evidence="5">
    <location>
        <begin position="1"/>
        <end position="31"/>
    </location>
</feature>
<protein>
    <submittedName>
        <fullName evidence="8">Major facilitator superfamily domain-containing protein</fullName>
    </submittedName>
</protein>
<proteinExistence type="predicted"/>
<gene>
    <name evidence="8" type="ORF">BKA67DRAFT_518705</name>
</gene>
<feature type="transmembrane region" description="Helical" evidence="6">
    <location>
        <begin position="416"/>
        <end position="445"/>
    </location>
</feature>
<feature type="transmembrane region" description="Helical" evidence="6">
    <location>
        <begin position="110"/>
        <end position="128"/>
    </location>
</feature>
<reference evidence="8" key="1">
    <citation type="journal article" date="2021" name="Nat. Commun.">
        <title>Genetic determinants of endophytism in the Arabidopsis root mycobiome.</title>
        <authorList>
            <person name="Mesny F."/>
            <person name="Miyauchi S."/>
            <person name="Thiergart T."/>
            <person name="Pickel B."/>
            <person name="Atanasova L."/>
            <person name="Karlsson M."/>
            <person name="Huettel B."/>
            <person name="Barry K.W."/>
            <person name="Haridas S."/>
            <person name="Chen C."/>
            <person name="Bauer D."/>
            <person name="Andreopoulos W."/>
            <person name="Pangilinan J."/>
            <person name="LaButti K."/>
            <person name="Riley R."/>
            <person name="Lipzen A."/>
            <person name="Clum A."/>
            <person name="Drula E."/>
            <person name="Henrissat B."/>
            <person name="Kohler A."/>
            <person name="Grigoriev I.V."/>
            <person name="Martin F.M."/>
            <person name="Hacquard S."/>
        </authorList>
    </citation>
    <scope>NUCLEOTIDE SEQUENCE</scope>
    <source>
        <strain evidence="8">MPI-SDFR-AT-0073</strain>
    </source>
</reference>
<dbReference type="RefSeq" id="XP_045957354.1">
    <property type="nucleotide sequence ID" value="XM_046098031.1"/>
</dbReference>
<keyword evidence="2 6" id="KW-0812">Transmembrane</keyword>
<feature type="transmembrane region" description="Helical" evidence="6">
    <location>
        <begin position="452"/>
        <end position="473"/>
    </location>
</feature>
<evidence type="ECO:0000256" key="4">
    <source>
        <dbReference type="ARBA" id="ARBA00023136"/>
    </source>
</evidence>